<evidence type="ECO:0000313" key="2">
    <source>
        <dbReference type="Proteomes" id="UP001188597"/>
    </source>
</evidence>
<gene>
    <name evidence="1" type="ORF">RJ639_028503</name>
</gene>
<dbReference type="GO" id="GO:0005840">
    <property type="term" value="C:ribosome"/>
    <property type="evidence" value="ECO:0007669"/>
    <property type="project" value="InterPro"/>
</dbReference>
<dbReference type="GO" id="GO:0006412">
    <property type="term" value="P:translation"/>
    <property type="evidence" value="ECO:0007669"/>
    <property type="project" value="InterPro"/>
</dbReference>
<dbReference type="GO" id="GO:0003735">
    <property type="term" value="F:structural constituent of ribosome"/>
    <property type="evidence" value="ECO:0007669"/>
    <property type="project" value="InterPro"/>
</dbReference>
<sequence length="147" mass="16502">MVVRLAAVGQLAVDGRLDLGVVGDQQCKAIEERRGGADGHLVAIHERRLSVGSDFDECVPRPREVCITNMSFMAKISQHMHLIAMMETCALCLILRIYVSQGRNLLTGFMYIGHLKDMSLKDQMAKDPIEDIPKAVLRTLRRNKLRD</sequence>
<reference evidence="1" key="1">
    <citation type="submission" date="2022-12" db="EMBL/GenBank/DDBJ databases">
        <title>Draft genome assemblies for two species of Escallonia (Escalloniales).</title>
        <authorList>
            <person name="Chanderbali A."/>
            <person name="Dervinis C."/>
            <person name="Anghel I."/>
            <person name="Soltis D."/>
            <person name="Soltis P."/>
            <person name="Zapata F."/>
        </authorList>
    </citation>
    <scope>NUCLEOTIDE SEQUENCE</scope>
    <source>
        <strain evidence="1">UCBG64.0493</strain>
        <tissue evidence="1">Leaf</tissue>
    </source>
</reference>
<dbReference type="Gene3D" id="3.90.1180.10">
    <property type="entry name" value="Ribosomal protein L13"/>
    <property type="match status" value="1"/>
</dbReference>
<feature type="non-terminal residue" evidence="1">
    <location>
        <position position="1"/>
    </location>
</feature>
<dbReference type="InterPro" id="IPR036899">
    <property type="entry name" value="Ribosomal_uL13_sf"/>
</dbReference>
<dbReference type="Proteomes" id="UP001188597">
    <property type="component" value="Unassembled WGS sequence"/>
</dbReference>
<evidence type="ECO:0000313" key="1">
    <source>
        <dbReference type="EMBL" id="KAK3039052.1"/>
    </source>
</evidence>
<accession>A0AA88X3N3</accession>
<comment type="caution">
    <text evidence="1">The sequence shown here is derived from an EMBL/GenBank/DDBJ whole genome shotgun (WGS) entry which is preliminary data.</text>
</comment>
<name>A0AA88X3N3_9ASTE</name>
<dbReference type="AlphaFoldDB" id="A0AA88X3N3"/>
<keyword evidence="2" id="KW-1185">Reference proteome</keyword>
<organism evidence="1 2">
    <name type="scientific">Escallonia herrerae</name>
    <dbReference type="NCBI Taxonomy" id="1293975"/>
    <lineage>
        <taxon>Eukaryota</taxon>
        <taxon>Viridiplantae</taxon>
        <taxon>Streptophyta</taxon>
        <taxon>Embryophyta</taxon>
        <taxon>Tracheophyta</taxon>
        <taxon>Spermatophyta</taxon>
        <taxon>Magnoliopsida</taxon>
        <taxon>eudicotyledons</taxon>
        <taxon>Gunneridae</taxon>
        <taxon>Pentapetalae</taxon>
        <taxon>asterids</taxon>
        <taxon>campanulids</taxon>
        <taxon>Escalloniales</taxon>
        <taxon>Escalloniaceae</taxon>
        <taxon>Escallonia</taxon>
    </lineage>
</organism>
<dbReference type="EMBL" id="JAVXUP010000084">
    <property type="protein sequence ID" value="KAK3039052.1"/>
    <property type="molecule type" value="Genomic_DNA"/>
</dbReference>
<protein>
    <submittedName>
        <fullName evidence="1">Uncharacterized protein</fullName>
    </submittedName>
</protein>
<proteinExistence type="predicted"/>